<protein>
    <submittedName>
        <fullName evidence="2">Uncharacterized protein</fullName>
    </submittedName>
</protein>
<keyword evidence="1" id="KW-0812">Transmembrane</keyword>
<sequence>MRDSENDPQYRELLRRIAAVDIPDYPNWKFGAKCGVIAGVVTGFFILLFLLVCSSLKTTFTYGWIAIAFAGLAFLFAGAVGAFRPPRR</sequence>
<evidence type="ECO:0000256" key="1">
    <source>
        <dbReference type="SAM" id="Phobius"/>
    </source>
</evidence>
<evidence type="ECO:0000313" key="2">
    <source>
        <dbReference type="EMBL" id="MPM94426.1"/>
    </source>
</evidence>
<accession>A0A645DYK9</accession>
<reference evidence="2" key="1">
    <citation type="submission" date="2019-08" db="EMBL/GenBank/DDBJ databases">
        <authorList>
            <person name="Kucharzyk K."/>
            <person name="Murdoch R.W."/>
            <person name="Higgins S."/>
            <person name="Loffler F."/>
        </authorList>
    </citation>
    <scope>NUCLEOTIDE SEQUENCE</scope>
</reference>
<comment type="caution">
    <text evidence="2">The sequence shown here is derived from an EMBL/GenBank/DDBJ whole genome shotgun (WGS) entry which is preliminary data.</text>
</comment>
<keyword evidence="1" id="KW-1133">Transmembrane helix</keyword>
<feature type="transmembrane region" description="Helical" evidence="1">
    <location>
        <begin position="64"/>
        <end position="83"/>
    </location>
</feature>
<name>A0A645DYK9_9ZZZZ</name>
<dbReference type="AlphaFoldDB" id="A0A645DYK9"/>
<feature type="transmembrane region" description="Helical" evidence="1">
    <location>
        <begin position="30"/>
        <end position="52"/>
    </location>
</feature>
<gene>
    <name evidence="2" type="ORF">SDC9_141572</name>
</gene>
<keyword evidence="1" id="KW-0472">Membrane</keyword>
<proteinExistence type="predicted"/>
<organism evidence="2">
    <name type="scientific">bioreactor metagenome</name>
    <dbReference type="NCBI Taxonomy" id="1076179"/>
    <lineage>
        <taxon>unclassified sequences</taxon>
        <taxon>metagenomes</taxon>
        <taxon>ecological metagenomes</taxon>
    </lineage>
</organism>
<dbReference type="EMBL" id="VSSQ01041064">
    <property type="protein sequence ID" value="MPM94426.1"/>
    <property type="molecule type" value="Genomic_DNA"/>
</dbReference>